<feature type="binding site" evidence="3">
    <location>
        <position position="88"/>
    </location>
    <ligand>
        <name>Zn(2+)</name>
        <dbReference type="ChEBI" id="CHEBI:29105"/>
        <label>1</label>
    </ligand>
</feature>
<feature type="binding site" evidence="3">
    <location>
        <position position="135"/>
    </location>
    <ligand>
        <name>Zn(2+)</name>
        <dbReference type="ChEBI" id="CHEBI:29105"/>
        <label>2</label>
    </ligand>
</feature>
<dbReference type="EMBL" id="BFAG01000010">
    <property type="protein sequence ID" value="GBF06662.1"/>
    <property type="molecule type" value="Genomic_DNA"/>
</dbReference>
<protein>
    <submittedName>
        <fullName evidence="4">Amidase</fullName>
    </submittedName>
</protein>
<name>A0A2I9CX93_9DEIO</name>
<dbReference type="NCBIfam" id="TIGR01879">
    <property type="entry name" value="hydantase"/>
    <property type="match status" value="1"/>
</dbReference>
<evidence type="ECO:0000256" key="3">
    <source>
        <dbReference type="PIRSR" id="PIRSR001235-1"/>
    </source>
</evidence>
<dbReference type="SUPFAM" id="SSF53187">
    <property type="entry name" value="Zn-dependent exopeptidases"/>
    <property type="match status" value="1"/>
</dbReference>
<comment type="similarity">
    <text evidence="1">Belongs to the peptidase M20 family.</text>
</comment>
<keyword evidence="3" id="KW-0479">Metal-binding</keyword>
<gene>
    <name evidence="4" type="ORF">DAERI_100025</name>
</gene>
<dbReference type="AlphaFoldDB" id="A0A2I9CX93"/>
<dbReference type="GO" id="GO:0046872">
    <property type="term" value="F:metal ion binding"/>
    <property type="evidence" value="ECO:0007669"/>
    <property type="project" value="UniProtKB-KW"/>
</dbReference>
<comment type="cofactor">
    <cofactor evidence="3">
        <name>Zn(2+)</name>
        <dbReference type="ChEBI" id="CHEBI:29105"/>
    </cofactor>
    <text evidence="3">Binds 2 Zn(2+) ions per subunit.</text>
</comment>
<dbReference type="RefSeq" id="WP_103130028.1">
    <property type="nucleotide sequence ID" value="NZ_BFAG01000010.1"/>
</dbReference>
<dbReference type="InterPro" id="IPR002933">
    <property type="entry name" value="Peptidase_M20"/>
</dbReference>
<dbReference type="Gene3D" id="3.40.630.10">
    <property type="entry name" value="Zn peptidases"/>
    <property type="match status" value="1"/>
</dbReference>
<feature type="binding site" evidence="3">
    <location>
        <position position="200"/>
    </location>
    <ligand>
        <name>Zn(2+)</name>
        <dbReference type="ChEBI" id="CHEBI:29105"/>
        <label>1</label>
    </ligand>
</feature>
<dbReference type="PIRSF" id="PIRSF001235">
    <property type="entry name" value="Amidase_carbamoylase"/>
    <property type="match status" value="1"/>
</dbReference>
<sequence>MSGGGVAESTPTGLNPARTVAELKELRRLTGDENGAQRVAFTDTWLRARDFLKERLAELPVEVHQDPAGNLWATLKGESERELLIGGHLDSVPNGGWLDGCLNVLAGLEVLRRVNAEYGGRPPVTLRLVDWADEEGARFGRSLYGSSAASGHFDVAEMAKLTDRDGVGLGAALERVGVRLEDAPKARDELRNAAAYLELHIEQGPVLEGLGLPLGAVLGTVGVERHVLTFHGQAAHSGSTPMNVRRDAFLAAARLGQEIYAIAERHGGVCTVGSVKTWPGIVTSVVERCEITLDQRHLDAGKLAAMWQDAREAAERFAQEGGCTVEVGNLWNIEPIPFHPDLIEAAEAAILETVPTSHRLPSGPLHDAAEVARAGVPTVMLFVQSLRGISHNKIEDTREEHIMQSVEAFDRLASRAMGWIQGRR</sequence>
<comment type="caution">
    <text evidence="4">The sequence shown here is derived from an EMBL/GenBank/DDBJ whole genome shotgun (WGS) entry which is preliminary data.</text>
</comment>
<organism evidence="4 5">
    <name type="scientific">Deinococcus aerius</name>
    <dbReference type="NCBI Taxonomy" id="200253"/>
    <lineage>
        <taxon>Bacteria</taxon>
        <taxon>Thermotogati</taxon>
        <taxon>Deinococcota</taxon>
        <taxon>Deinococci</taxon>
        <taxon>Deinococcales</taxon>
        <taxon>Deinococcaceae</taxon>
        <taxon>Deinococcus</taxon>
    </lineage>
</organism>
<keyword evidence="3" id="KW-0862">Zinc</keyword>
<dbReference type="Gene3D" id="3.30.70.360">
    <property type="match status" value="1"/>
</dbReference>
<dbReference type="Proteomes" id="UP000236569">
    <property type="component" value="Unassembled WGS sequence"/>
</dbReference>
<keyword evidence="2" id="KW-0378">Hydrolase</keyword>
<keyword evidence="5" id="KW-1185">Reference proteome</keyword>
<feature type="binding site" evidence="3">
    <location>
        <position position="391"/>
    </location>
    <ligand>
        <name>Zn(2+)</name>
        <dbReference type="ChEBI" id="CHEBI:29105"/>
        <label>2</label>
    </ligand>
</feature>
<evidence type="ECO:0000313" key="4">
    <source>
        <dbReference type="EMBL" id="GBF06662.1"/>
    </source>
</evidence>
<proteinExistence type="inferred from homology"/>
<reference evidence="5" key="1">
    <citation type="submission" date="2018-01" db="EMBL/GenBank/DDBJ databases">
        <title>Draft Genome Sequence of the Radioresistant Bacterium Deinococcus aerius TR0125, Isolated from the Higher Atmosphere above Japan.</title>
        <authorList>
            <person name="Satoh K."/>
            <person name="Arai H."/>
            <person name="Sanzen T."/>
            <person name="Kawaguchi Y."/>
            <person name="Hayashi H."/>
            <person name="Yokobori S."/>
            <person name="Yamagishi A."/>
            <person name="Oono Y."/>
            <person name="Narumi I."/>
        </authorList>
    </citation>
    <scope>NUCLEOTIDE SEQUENCE [LARGE SCALE GENOMIC DNA]</scope>
    <source>
        <strain evidence="5">TR0125</strain>
    </source>
</reference>
<dbReference type="CDD" id="cd03884">
    <property type="entry name" value="M20_bAS"/>
    <property type="match status" value="1"/>
</dbReference>
<evidence type="ECO:0000256" key="2">
    <source>
        <dbReference type="ARBA" id="ARBA00022801"/>
    </source>
</evidence>
<accession>A0A2I9CX93</accession>
<dbReference type="Pfam" id="PF01546">
    <property type="entry name" value="Peptidase_M20"/>
    <property type="match status" value="1"/>
</dbReference>
<evidence type="ECO:0000256" key="1">
    <source>
        <dbReference type="ARBA" id="ARBA00006153"/>
    </source>
</evidence>
<dbReference type="SUPFAM" id="SSF55031">
    <property type="entry name" value="Bacterial exopeptidase dimerisation domain"/>
    <property type="match status" value="1"/>
</dbReference>
<dbReference type="InterPro" id="IPR010158">
    <property type="entry name" value="Amidase_Cbmase"/>
</dbReference>
<dbReference type="InterPro" id="IPR036264">
    <property type="entry name" value="Bact_exopeptidase_dim_dom"/>
</dbReference>
<evidence type="ECO:0000313" key="5">
    <source>
        <dbReference type="Proteomes" id="UP000236569"/>
    </source>
</evidence>
<dbReference type="PANTHER" id="PTHR32494:SF5">
    <property type="entry name" value="ALLANTOATE AMIDOHYDROLASE"/>
    <property type="match status" value="1"/>
</dbReference>
<feature type="binding site" evidence="3">
    <location>
        <position position="99"/>
    </location>
    <ligand>
        <name>Zn(2+)</name>
        <dbReference type="ChEBI" id="CHEBI:29105"/>
        <label>1</label>
    </ligand>
</feature>
<dbReference type="PANTHER" id="PTHR32494">
    <property type="entry name" value="ALLANTOATE DEIMINASE-RELATED"/>
    <property type="match status" value="1"/>
</dbReference>
<dbReference type="GO" id="GO:0016813">
    <property type="term" value="F:hydrolase activity, acting on carbon-nitrogen (but not peptide) bonds, in linear amidines"/>
    <property type="evidence" value="ECO:0007669"/>
    <property type="project" value="InterPro"/>
</dbReference>
<feature type="binding site" evidence="3">
    <location>
        <position position="99"/>
    </location>
    <ligand>
        <name>Zn(2+)</name>
        <dbReference type="ChEBI" id="CHEBI:29105"/>
        <label>2</label>
    </ligand>
</feature>
<dbReference type="OrthoDB" id="9808195at2"/>